<evidence type="ECO:0000313" key="3">
    <source>
        <dbReference type="EMBL" id="KAK3683315.1"/>
    </source>
</evidence>
<accession>A0AAE0X293</accession>
<feature type="domain" description="Protein kinase" evidence="2">
    <location>
        <begin position="148"/>
        <end position="497"/>
    </location>
</feature>
<reference evidence="3" key="2">
    <citation type="submission" date="2023-06" db="EMBL/GenBank/DDBJ databases">
        <authorList>
            <consortium name="Lawrence Berkeley National Laboratory"/>
            <person name="Haridas S."/>
            <person name="Hensen N."/>
            <person name="Bonometti L."/>
            <person name="Westerberg I."/>
            <person name="Brannstrom I.O."/>
            <person name="Guillou S."/>
            <person name="Cros-Aarteil S."/>
            <person name="Calhoun S."/>
            <person name="Kuo A."/>
            <person name="Mondo S."/>
            <person name="Pangilinan J."/>
            <person name="Riley R."/>
            <person name="Labutti K."/>
            <person name="Andreopoulos B."/>
            <person name="Lipzen A."/>
            <person name="Chen C."/>
            <person name="Yanf M."/>
            <person name="Daum C."/>
            <person name="Ng V."/>
            <person name="Clum A."/>
            <person name="Steindorff A."/>
            <person name="Ohm R."/>
            <person name="Martin F."/>
            <person name="Silar P."/>
            <person name="Natvig D."/>
            <person name="Lalanne C."/>
            <person name="Gautier V."/>
            <person name="Ament-Velasquez S.L."/>
            <person name="Kruys A."/>
            <person name="Hutchinson M.I."/>
            <person name="Powell A.J."/>
            <person name="Barry K."/>
            <person name="Miller A.N."/>
            <person name="Grigoriev I.V."/>
            <person name="Debuchy R."/>
            <person name="Gladieux P."/>
            <person name="Thoren M.H."/>
            <person name="Johannesson H."/>
        </authorList>
    </citation>
    <scope>NUCLEOTIDE SEQUENCE</scope>
    <source>
        <strain evidence="3">CBS 314.62</strain>
    </source>
</reference>
<protein>
    <submittedName>
        <fullName evidence="3">Kinase-like domain-containing protein</fullName>
    </submittedName>
</protein>
<keyword evidence="3" id="KW-0418">Kinase</keyword>
<dbReference type="InterPro" id="IPR011009">
    <property type="entry name" value="Kinase-like_dom_sf"/>
</dbReference>
<dbReference type="PROSITE" id="PS50011">
    <property type="entry name" value="PROTEIN_KINASE_DOM"/>
    <property type="match status" value="1"/>
</dbReference>
<feature type="region of interest" description="Disordered" evidence="1">
    <location>
        <begin position="550"/>
        <end position="592"/>
    </location>
</feature>
<evidence type="ECO:0000313" key="4">
    <source>
        <dbReference type="Proteomes" id="UP001270362"/>
    </source>
</evidence>
<organism evidence="3 4">
    <name type="scientific">Podospora appendiculata</name>
    <dbReference type="NCBI Taxonomy" id="314037"/>
    <lineage>
        <taxon>Eukaryota</taxon>
        <taxon>Fungi</taxon>
        <taxon>Dikarya</taxon>
        <taxon>Ascomycota</taxon>
        <taxon>Pezizomycotina</taxon>
        <taxon>Sordariomycetes</taxon>
        <taxon>Sordariomycetidae</taxon>
        <taxon>Sordariales</taxon>
        <taxon>Podosporaceae</taxon>
        <taxon>Podospora</taxon>
    </lineage>
</organism>
<keyword evidence="3" id="KW-0808">Transferase</keyword>
<evidence type="ECO:0000259" key="2">
    <source>
        <dbReference type="PROSITE" id="PS50011"/>
    </source>
</evidence>
<gene>
    <name evidence="3" type="ORF">B0T22DRAFT_244854</name>
</gene>
<dbReference type="Gene3D" id="1.10.510.10">
    <property type="entry name" value="Transferase(Phosphotransferase) domain 1"/>
    <property type="match status" value="1"/>
</dbReference>
<dbReference type="GO" id="GO:0005524">
    <property type="term" value="F:ATP binding"/>
    <property type="evidence" value="ECO:0007669"/>
    <property type="project" value="InterPro"/>
</dbReference>
<dbReference type="Proteomes" id="UP001270362">
    <property type="component" value="Unassembled WGS sequence"/>
</dbReference>
<dbReference type="PANTHER" id="PTHR24359:SF1">
    <property type="entry name" value="INHIBITOR OF NUCLEAR FACTOR KAPPA-B KINASE EPSILON SUBUNIT HOMOLOG 1-RELATED"/>
    <property type="match status" value="1"/>
</dbReference>
<dbReference type="Pfam" id="PF00069">
    <property type="entry name" value="Pkinase"/>
    <property type="match status" value="1"/>
</dbReference>
<feature type="compositionally biased region" description="Polar residues" evidence="1">
    <location>
        <begin position="579"/>
        <end position="588"/>
    </location>
</feature>
<dbReference type="SMART" id="SM00220">
    <property type="entry name" value="S_TKc"/>
    <property type="match status" value="1"/>
</dbReference>
<dbReference type="CDD" id="cd00180">
    <property type="entry name" value="PKc"/>
    <property type="match status" value="1"/>
</dbReference>
<proteinExistence type="predicted"/>
<feature type="compositionally biased region" description="Polar residues" evidence="1">
    <location>
        <begin position="552"/>
        <end position="564"/>
    </location>
</feature>
<comment type="caution">
    <text evidence="3">The sequence shown here is derived from an EMBL/GenBank/DDBJ whole genome shotgun (WGS) entry which is preliminary data.</text>
</comment>
<dbReference type="GO" id="GO:0004674">
    <property type="term" value="F:protein serine/threonine kinase activity"/>
    <property type="evidence" value="ECO:0007669"/>
    <property type="project" value="TreeGrafter"/>
</dbReference>
<dbReference type="SUPFAM" id="SSF56112">
    <property type="entry name" value="Protein kinase-like (PK-like)"/>
    <property type="match status" value="1"/>
</dbReference>
<name>A0AAE0X293_9PEZI</name>
<reference evidence="3" key="1">
    <citation type="journal article" date="2023" name="Mol. Phylogenet. Evol.">
        <title>Genome-scale phylogeny and comparative genomics of the fungal order Sordariales.</title>
        <authorList>
            <person name="Hensen N."/>
            <person name="Bonometti L."/>
            <person name="Westerberg I."/>
            <person name="Brannstrom I.O."/>
            <person name="Guillou S."/>
            <person name="Cros-Aarteil S."/>
            <person name="Calhoun S."/>
            <person name="Haridas S."/>
            <person name="Kuo A."/>
            <person name="Mondo S."/>
            <person name="Pangilinan J."/>
            <person name="Riley R."/>
            <person name="LaButti K."/>
            <person name="Andreopoulos B."/>
            <person name="Lipzen A."/>
            <person name="Chen C."/>
            <person name="Yan M."/>
            <person name="Daum C."/>
            <person name="Ng V."/>
            <person name="Clum A."/>
            <person name="Steindorff A."/>
            <person name="Ohm R.A."/>
            <person name="Martin F."/>
            <person name="Silar P."/>
            <person name="Natvig D.O."/>
            <person name="Lalanne C."/>
            <person name="Gautier V."/>
            <person name="Ament-Velasquez S.L."/>
            <person name="Kruys A."/>
            <person name="Hutchinson M.I."/>
            <person name="Powell A.J."/>
            <person name="Barry K."/>
            <person name="Miller A.N."/>
            <person name="Grigoriev I.V."/>
            <person name="Debuchy R."/>
            <person name="Gladieux P."/>
            <person name="Hiltunen Thoren M."/>
            <person name="Johannesson H."/>
        </authorList>
    </citation>
    <scope>NUCLEOTIDE SEQUENCE</scope>
    <source>
        <strain evidence="3">CBS 314.62</strain>
    </source>
</reference>
<evidence type="ECO:0000256" key="1">
    <source>
        <dbReference type="SAM" id="MobiDB-lite"/>
    </source>
</evidence>
<dbReference type="AlphaFoldDB" id="A0AAE0X293"/>
<sequence length="874" mass="96859">MSDQAVDDPFLGAPLEAGMHDLEPASDNINPYDMHLTPTIVSDERLIDGLGSDDMDVPPLVGSQFLDVPPLESYAVHEDARQVESTESLRALCWATKPGRSMLQQLPGLLMSMNPVALSQLTVPAPLPAEWVPDASFVDLPHYTILPFTEVDRFNTGAFSTVSRVRVYPDHSSLSWSGADSAGKMEASCSDDQNPVHLAVKQLHSNDAHAFQNELRALQLLNKKPHPHIISLLGSYRLHDKYHLIFPLADSDLAMFWRLNPSPKRDHTTATWLARQMKGLAGALCHIHGAVDTLLDSESAENENGHGAWVGRHGDIKPSNILVFHSQDDSLGILQIADFGLSWFHTPGAESSLVEGSRLRYTPAYKAPEIESRPEGIGQETDVWSLGCTLLECSIWYLAGLAGLEQFAACRMDAADQGVSTGGAFYELIEESGRNVVRLKSKIGDWISRLQNHRHSSRFTDDILQLIRDDLLVMESSRRSSARDVLEALNHICHELDSDMSYAASREARGLIFEDEEWFWAAGGHATLSDEEHEKTAPYLSVPLSNRKTEVLTDSASQVHSSTRSGHDSKRKRAGDGDATSSDHTSAATKKRPYHRKLACPFMKAGVGQSELTRACKGPGYDSIYRVKEHIQRCHTPPPFKNPLACHRCHRCLQEFESANLLYNHSREEPQCLIKAPEIINGQLSLEQALSLRSMKKRRTDMTEEDRWLEIFQILFPSKDLPASPYHEDATVSSLNTLSTQSSTGITEYKDHLSRPMSDDEQRSLGEKLGSAIGISNPDLCKKLAAVFREQQLKDVQRFDRHKLEPVYNYGIPAALDTNDMPKAEPAALLHARVGNTTCEAGEIETLGDLGWLMKDFDAGEAVPEFDASAQLGA</sequence>
<dbReference type="EMBL" id="JAULSO010000004">
    <property type="protein sequence ID" value="KAK3683315.1"/>
    <property type="molecule type" value="Genomic_DNA"/>
</dbReference>
<keyword evidence="4" id="KW-1185">Reference proteome</keyword>
<dbReference type="PANTHER" id="PTHR24359">
    <property type="entry name" value="SERINE/THREONINE-PROTEIN KINASE SBK1"/>
    <property type="match status" value="1"/>
</dbReference>
<dbReference type="InterPro" id="IPR000719">
    <property type="entry name" value="Prot_kinase_dom"/>
</dbReference>